<comment type="catalytic activity">
    <reaction evidence="8">
        <text>Fe-coproporphyrin III + 2 H(+) = coproporphyrin III + Fe(2+)</text>
        <dbReference type="Rhea" id="RHEA:49572"/>
        <dbReference type="ChEBI" id="CHEBI:15378"/>
        <dbReference type="ChEBI" id="CHEBI:29033"/>
        <dbReference type="ChEBI" id="CHEBI:68438"/>
        <dbReference type="ChEBI" id="CHEBI:131725"/>
        <dbReference type="EC" id="4.99.1.9"/>
    </reaction>
    <physiologicalReaction direction="right-to-left" evidence="8">
        <dbReference type="Rhea" id="RHEA:49574"/>
    </physiologicalReaction>
</comment>
<protein>
    <recommendedName>
        <fullName evidence="9 10">Ferrochelatase</fullName>
        <ecNumber evidence="9 10">4.98.1.1</ecNumber>
    </recommendedName>
    <alternativeName>
        <fullName evidence="9">Heme synthase</fullName>
    </alternativeName>
    <alternativeName>
        <fullName evidence="9">Protoheme ferro-lyase</fullName>
    </alternativeName>
</protein>
<comment type="similarity">
    <text evidence="1 9 10">Belongs to the ferrochelatase family.</text>
</comment>
<feature type="binding site" evidence="9">
    <location>
        <position position="211"/>
    </location>
    <ligand>
        <name>Fe(2+)</name>
        <dbReference type="ChEBI" id="CHEBI:29033"/>
    </ligand>
</feature>
<comment type="pathway">
    <text evidence="9 10">Porphyrin-containing compound metabolism; protoheme biosynthesis; protoheme from protoporphyrin-IX: step 1/1.</text>
</comment>
<evidence type="ECO:0000256" key="4">
    <source>
        <dbReference type="ARBA" id="ARBA00023004"/>
    </source>
</evidence>
<dbReference type="GO" id="GO:0005737">
    <property type="term" value="C:cytoplasm"/>
    <property type="evidence" value="ECO:0007669"/>
    <property type="project" value="UniProtKB-SubCell"/>
</dbReference>
<sequence>MPMFSSKPNARHDDVPRLGILVTNLGTPDAPTTPALRRYLAEFLGDPRVVEINRVLWWLLLHGVILRTRPKKSAAAYAEVWEEGGSPLLTIGKKQTAAIEERLQERLPGPVSVKLAMRYGNPSIREKLQELRDEGAERIVVLPLYPQYSATTVGSTYDAVFDELKKWRKIPELRLVGQYHDDPGYIEALANSIREHREANGKPEKMLFSFHGMPRRYLLNGDNYHCQCQKTARLVAERLGLADDEWQVTFQSLFGREVWLKPYTDETVKALAESGMKTLDVICPGFSADCLETLEEIEGENAEIFEDNGGEHLRYIRALNAREDHVDMLTDLVVDHVQGWPEADPTVKRSRRDPQATLERAQAMGSDQAMSGDH</sequence>
<dbReference type="Gene3D" id="3.40.50.1400">
    <property type="match status" value="2"/>
</dbReference>
<comment type="catalytic activity">
    <reaction evidence="9 10">
        <text>heme b + 2 H(+) = protoporphyrin IX + Fe(2+)</text>
        <dbReference type="Rhea" id="RHEA:22584"/>
        <dbReference type="ChEBI" id="CHEBI:15378"/>
        <dbReference type="ChEBI" id="CHEBI:29033"/>
        <dbReference type="ChEBI" id="CHEBI:57306"/>
        <dbReference type="ChEBI" id="CHEBI:60344"/>
        <dbReference type="EC" id="4.98.1.1"/>
    </reaction>
</comment>
<keyword evidence="3 9" id="KW-0479">Metal-binding</keyword>
<dbReference type="CDD" id="cd03411">
    <property type="entry name" value="Ferrochelatase_N"/>
    <property type="match status" value="1"/>
</dbReference>
<keyword evidence="2 9" id="KW-0963">Cytoplasm</keyword>
<evidence type="ECO:0000256" key="6">
    <source>
        <dbReference type="ARBA" id="ARBA00023239"/>
    </source>
</evidence>
<reference evidence="12 13" key="1">
    <citation type="submission" date="2019-02" db="EMBL/GenBank/DDBJ databases">
        <title>Genomic Encyclopedia of Type Strains, Phase IV (KMG-IV): sequencing the most valuable type-strain genomes for metagenomic binning, comparative biology and taxonomic classification.</title>
        <authorList>
            <person name="Goeker M."/>
        </authorList>
    </citation>
    <scope>NUCLEOTIDE SEQUENCE [LARGE SCALE GENOMIC DNA]</scope>
    <source>
        <strain evidence="12 13">DSM 21056</strain>
    </source>
</reference>
<evidence type="ECO:0000256" key="8">
    <source>
        <dbReference type="ARBA" id="ARBA00024536"/>
    </source>
</evidence>
<dbReference type="InterPro" id="IPR019772">
    <property type="entry name" value="Ferrochelatase_AS"/>
</dbReference>
<evidence type="ECO:0000256" key="11">
    <source>
        <dbReference type="SAM" id="MobiDB-lite"/>
    </source>
</evidence>
<evidence type="ECO:0000256" key="2">
    <source>
        <dbReference type="ARBA" id="ARBA00022490"/>
    </source>
</evidence>
<dbReference type="InterPro" id="IPR001015">
    <property type="entry name" value="Ferrochelatase"/>
</dbReference>
<evidence type="ECO:0000313" key="12">
    <source>
        <dbReference type="EMBL" id="RZU99382.1"/>
    </source>
</evidence>
<dbReference type="PANTHER" id="PTHR11108">
    <property type="entry name" value="FERROCHELATASE"/>
    <property type="match status" value="1"/>
</dbReference>
<dbReference type="GO" id="GO:0046872">
    <property type="term" value="F:metal ion binding"/>
    <property type="evidence" value="ECO:0007669"/>
    <property type="project" value="UniProtKB-KW"/>
</dbReference>
<dbReference type="HAMAP" id="MF_00323">
    <property type="entry name" value="Ferrochelatase"/>
    <property type="match status" value="1"/>
</dbReference>
<keyword evidence="5 9" id="KW-0350">Heme biosynthesis</keyword>
<keyword evidence="4 9" id="KW-0408">Iron</keyword>
<dbReference type="FunFam" id="3.40.50.1400:FF:000002">
    <property type="entry name" value="Ferrochelatase"/>
    <property type="match status" value="1"/>
</dbReference>
<evidence type="ECO:0000256" key="5">
    <source>
        <dbReference type="ARBA" id="ARBA00023133"/>
    </source>
</evidence>
<dbReference type="GO" id="GO:0006783">
    <property type="term" value="P:heme biosynthetic process"/>
    <property type="evidence" value="ECO:0007669"/>
    <property type="project" value="UniProtKB-UniRule"/>
</dbReference>
<evidence type="ECO:0000256" key="10">
    <source>
        <dbReference type="RuleBase" id="RU000607"/>
    </source>
</evidence>
<dbReference type="InterPro" id="IPR033644">
    <property type="entry name" value="Ferrochelatase_C"/>
</dbReference>
<dbReference type="Pfam" id="PF00762">
    <property type="entry name" value="Ferrochelatase"/>
    <property type="match status" value="1"/>
</dbReference>
<keyword evidence="13" id="KW-1185">Reference proteome</keyword>
<comment type="subcellular location">
    <subcellularLocation>
        <location evidence="9 10">Cytoplasm</location>
    </subcellularLocation>
</comment>
<comment type="function">
    <text evidence="9 10">Catalyzes the ferrous insertion into protoporphyrin IX.</text>
</comment>
<evidence type="ECO:0000256" key="9">
    <source>
        <dbReference type="HAMAP-Rule" id="MF_00323"/>
    </source>
</evidence>
<dbReference type="UniPathway" id="UPA00252">
    <property type="reaction ID" value="UER00325"/>
</dbReference>
<evidence type="ECO:0000256" key="1">
    <source>
        <dbReference type="ARBA" id="ARBA00007718"/>
    </source>
</evidence>
<evidence type="ECO:0000256" key="3">
    <source>
        <dbReference type="ARBA" id="ARBA00022723"/>
    </source>
</evidence>
<dbReference type="GO" id="GO:0004325">
    <property type="term" value="F:ferrochelatase activity"/>
    <property type="evidence" value="ECO:0007669"/>
    <property type="project" value="UniProtKB-UniRule"/>
</dbReference>
<dbReference type="SUPFAM" id="SSF53800">
    <property type="entry name" value="Chelatase"/>
    <property type="match status" value="1"/>
</dbReference>
<dbReference type="EMBL" id="SHLI01000001">
    <property type="protein sequence ID" value="RZU99382.1"/>
    <property type="molecule type" value="Genomic_DNA"/>
</dbReference>
<proteinExistence type="inferred from homology"/>
<evidence type="ECO:0000256" key="7">
    <source>
        <dbReference type="ARBA" id="ARBA00023244"/>
    </source>
</evidence>
<dbReference type="Proteomes" id="UP000292298">
    <property type="component" value="Unassembled WGS sequence"/>
</dbReference>
<name>A0A4Q8D232_9GAMM</name>
<comment type="caution">
    <text evidence="12">The sequence shown here is derived from an EMBL/GenBank/DDBJ whole genome shotgun (WGS) entry which is preliminary data.</text>
</comment>
<organism evidence="12 13">
    <name type="scientific">Spiribacter vilamensis</name>
    <dbReference type="NCBI Taxonomy" id="531306"/>
    <lineage>
        <taxon>Bacteria</taxon>
        <taxon>Pseudomonadati</taxon>
        <taxon>Pseudomonadota</taxon>
        <taxon>Gammaproteobacteria</taxon>
        <taxon>Chromatiales</taxon>
        <taxon>Ectothiorhodospiraceae</taxon>
        <taxon>Spiribacter</taxon>
    </lineage>
</organism>
<keyword evidence="7 9" id="KW-0627">Porphyrin biosynthesis</keyword>
<keyword evidence="6 9" id="KW-0456">Lyase</keyword>
<dbReference type="PROSITE" id="PS00534">
    <property type="entry name" value="FERROCHELATASE"/>
    <property type="match status" value="1"/>
</dbReference>
<accession>A0A4Q8D232</accession>
<dbReference type="CDD" id="cd00419">
    <property type="entry name" value="Ferrochelatase_C"/>
    <property type="match status" value="1"/>
</dbReference>
<feature type="region of interest" description="Disordered" evidence="11">
    <location>
        <begin position="343"/>
        <end position="374"/>
    </location>
</feature>
<gene>
    <name evidence="9" type="primary">hemH</name>
    <name evidence="12" type="ORF">EV698_1670</name>
</gene>
<evidence type="ECO:0000313" key="13">
    <source>
        <dbReference type="Proteomes" id="UP000292298"/>
    </source>
</evidence>
<dbReference type="PANTHER" id="PTHR11108:SF1">
    <property type="entry name" value="FERROCHELATASE, MITOCHONDRIAL"/>
    <property type="match status" value="1"/>
</dbReference>
<dbReference type="EC" id="4.98.1.1" evidence="9 10"/>
<dbReference type="AlphaFoldDB" id="A0A4Q8D232"/>
<dbReference type="InterPro" id="IPR033659">
    <property type="entry name" value="Ferrochelatase_N"/>
</dbReference>
<dbReference type="RefSeq" id="WP_207220516.1">
    <property type="nucleotide sequence ID" value="NZ_SHLI01000001.1"/>
</dbReference>
<dbReference type="NCBIfam" id="TIGR00109">
    <property type="entry name" value="hemH"/>
    <property type="match status" value="1"/>
</dbReference>
<feature type="binding site" evidence="9">
    <location>
        <position position="292"/>
    </location>
    <ligand>
        <name>Fe(2+)</name>
        <dbReference type="ChEBI" id="CHEBI:29033"/>
    </ligand>
</feature>